<feature type="compositionally biased region" description="Pro residues" evidence="8">
    <location>
        <begin position="93"/>
        <end position="113"/>
    </location>
</feature>
<dbReference type="InterPro" id="IPR017970">
    <property type="entry name" value="Homeobox_CS"/>
</dbReference>
<dbReference type="PRINTS" id="PR00024">
    <property type="entry name" value="HOMEOBOX"/>
</dbReference>
<feature type="non-terminal residue" evidence="10">
    <location>
        <position position="1"/>
    </location>
</feature>
<accession>A0A1B6J0I6</accession>
<dbReference type="PANTHER" id="PTHR24340">
    <property type="entry name" value="HOMEOBOX PROTEIN NKX"/>
    <property type="match status" value="1"/>
</dbReference>
<evidence type="ECO:0000256" key="6">
    <source>
        <dbReference type="PROSITE-ProRule" id="PRU00108"/>
    </source>
</evidence>
<dbReference type="PROSITE" id="PS50071">
    <property type="entry name" value="HOMEOBOX_2"/>
    <property type="match status" value="1"/>
</dbReference>
<keyword evidence="3 6" id="KW-0238">DNA-binding</keyword>
<name>A0A1B6J0I6_9HEMI</name>
<dbReference type="EMBL" id="GECU01015023">
    <property type="protein sequence ID" value="JAS92683.1"/>
    <property type="molecule type" value="Transcribed_RNA"/>
</dbReference>
<dbReference type="Pfam" id="PF00046">
    <property type="entry name" value="Homeodomain"/>
    <property type="match status" value="1"/>
</dbReference>
<feature type="region of interest" description="Disordered" evidence="8">
    <location>
        <begin position="83"/>
        <end position="123"/>
    </location>
</feature>
<sequence>SPPFQEVSSSDDKVVTKSQSSQKKIHSKSRAKRKPRILFTQAQVYELERRFKQQRYLSAPERELMANSIKLSPTQVKIWFQNRRYKNKRMRPPELPPPPSKHPHYPPPSPLSKPPSYSQQFPPPPAYPLEYLPVIEQPPSYMKEWT</sequence>
<keyword evidence="5 6" id="KW-0539">Nucleus</keyword>
<feature type="domain" description="Homeobox" evidence="9">
    <location>
        <begin position="30"/>
        <end position="90"/>
    </location>
</feature>
<dbReference type="GO" id="GO:0000981">
    <property type="term" value="F:DNA-binding transcription factor activity, RNA polymerase II-specific"/>
    <property type="evidence" value="ECO:0007669"/>
    <property type="project" value="InterPro"/>
</dbReference>
<keyword evidence="4 6" id="KW-0371">Homeobox</keyword>
<keyword evidence="2" id="KW-0217">Developmental protein</keyword>
<evidence type="ECO:0000256" key="5">
    <source>
        <dbReference type="ARBA" id="ARBA00023242"/>
    </source>
</evidence>
<dbReference type="CDD" id="cd00086">
    <property type="entry name" value="homeodomain"/>
    <property type="match status" value="1"/>
</dbReference>
<dbReference type="GO" id="GO:0000978">
    <property type="term" value="F:RNA polymerase II cis-regulatory region sequence-specific DNA binding"/>
    <property type="evidence" value="ECO:0007669"/>
    <property type="project" value="TreeGrafter"/>
</dbReference>
<comment type="subcellular location">
    <subcellularLocation>
        <location evidence="1 6 7">Nucleus</location>
    </subcellularLocation>
</comment>
<evidence type="ECO:0000256" key="7">
    <source>
        <dbReference type="RuleBase" id="RU000682"/>
    </source>
</evidence>
<feature type="DNA-binding region" description="Homeobox" evidence="6">
    <location>
        <begin position="32"/>
        <end position="91"/>
    </location>
</feature>
<evidence type="ECO:0000256" key="8">
    <source>
        <dbReference type="SAM" id="MobiDB-lite"/>
    </source>
</evidence>
<evidence type="ECO:0000259" key="9">
    <source>
        <dbReference type="PROSITE" id="PS50071"/>
    </source>
</evidence>
<organism evidence="10">
    <name type="scientific">Homalodisca liturata</name>
    <dbReference type="NCBI Taxonomy" id="320908"/>
    <lineage>
        <taxon>Eukaryota</taxon>
        <taxon>Metazoa</taxon>
        <taxon>Ecdysozoa</taxon>
        <taxon>Arthropoda</taxon>
        <taxon>Hexapoda</taxon>
        <taxon>Insecta</taxon>
        <taxon>Pterygota</taxon>
        <taxon>Neoptera</taxon>
        <taxon>Paraneoptera</taxon>
        <taxon>Hemiptera</taxon>
        <taxon>Auchenorrhyncha</taxon>
        <taxon>Membracoidea</taxon>
        <taxon>Cicadellidae</taxon>
        <taxon>Cicadellinae</taxon>
        <taxon>Proconiini</taxon>
        <taxon>Homalodisca</taxon>
    </lineage>
</organism>
<evidence type="ECO:0000256" key="4">
    <source>
        <dbReference type="ARBA" id="ARBA00023155"/>
    </source>
</evidence>
<dbReference type="InterPro" id="IPR001356">
    <property type="entry name" value="HD"/>
</dbReference>
<protein>
    <recommendedName>
        <fullName evidence="9">Homeobox domain-containing protein</fullName>
    </recommendedName>
</protein>
<dbReference type="GO" id="GO:0005634">
    <property type="term" value="C:nucleus"/>
    <property type="evidence" value="ECO:0007669"/>
    <property type="project" value="UniProtKB-SubCell"/>
</dbReference>
<dbReference type="SMART" id="SM00389">
    <property type="entry name" value="HOX"/>
    <property type="match status" value="1"/>
</dbReference>
<dbReference type="PROSITE" id="PS00027">
    <property type="entry name" value="HOMEOBOX_1"/>
    <property type="match status" value="1"/>
</dbReference>
<evidence type="ECO:0000313" key="10">
    <source>
        <dbReference type="EMBL" id="JAS92683.1"/>
    </source>
</evidence>
<reference evidence="10" key="1">
    <citation type="submission" date="2015-11" db="EMBL/GenBank/DDBJ databases">
        <title>De novo transcriptome assembly of four potential Pierce s Disease insect vectors from Arizona vineyards.</title>
        <authorList>
            <person name="Tassone E.E."/>
        </authorList>
    </citation>
    <scope>NUCLEOTIDE SEQUENCE</scope>
</reference>
<dbReference type="InterPro" id="IPR020479">
    <property type="entry name" value="HD_metazoa"/>
</dbReference>
<feature type="region of interest" description="Disordered" evidence="8">
    <location>
        <begin position="1"/>
        <end position="36"/>
    </location>
</feature>
<dbReference type="GO" id="GO:0030154">
    <property type="term" value="P:cell differentiation"/>
    <property type="evidence" value="ECO:0007669"/>
    <property type="project" value="TreeGrafter"/>
</dbReference>
<dbReference type="PANTHER" id="PTHR24340:SF41">
    <property type="entry name" value="MUSCLE-SPECIFIC HOMEOBOX PROTEIN TINMAN-RELATED"/>
    <property type="match status" value="1"/>
</dbReference>
<dbReference type="InterPro" id="IPR009057">
    <property type="entry name" value="Homeodomain-like_sf"/>
</dbReference>
<proteinExistence type="predicted"/>
<dbReference type="AlphaFoldDB" id="A0A1B6J0I6"/>
<dbReference type="SUPFAM" id="SSF46689">
    <property type="entry name" value="Homeodomain-like"/>
    <property type="match status" value="1"/>
</dbReference>
<dbReference type="InterPro" id="IPR050394">
    <property type="entry name" value="Homeobox_NK-like"/>
</dbReference>
<evidence type="ECO:0000256" key="3">
    <source>
        <dbReference type="ARBA" id="ARBA00023125"/>
    </source>
</evidence>
<dbReference type="Gene3D" id="1.10.10.60">
    <property type="entry name" value="Homeodomain-like"/>
    <property type="match status" value="1"/>
</dbReference>
<evidence type="ECO:0000256" key="1">
    <source>
        <dbReference type="ARBA" id="ARBA00004123"/>
    </source>
</evidence>
<evidence type="ECO:0000256" key="2">
    <source>
        <dbReference type="ARBA" id="ARBA00022473"/>
    </source>
</evidence>
<gene>
    <name evidence="10" type="ORF">g.40644</name>
</gene>
<feature type="compositionally biased region" description="Basic residues" evidence="8">
    <location>
        <begin position="23"/>
        <end position="36"/>
    </location>
</feature>